<protein>
    <submittedName>
        <fullName evidence="6">Gamma-glutamylpolyamine synthetase GlnA3</fullName>
    </submittedName>
</protein>
<sequence>MADERERAEHGRRLGEELASKDVTAVAVTFVDNSGITRFKGVPVGVLKRAAAFGVGATPVFDAFGADDLIADTPIANPAGDLRLRPDLDRLVPLAGQPGWAWAPGDRYAQDGSAHPGCARLLLGRMVERLAGRGLVASAGIELEWVIFQEGHGDEPEPVATGPAYGLGRLVEVSDYAADLLRALAAQGVQVAQFHPEYAASQFELSVAPADPVAAADTSVLVRSTIRAVAARHGLLVSFAPTVYHPGVGNGGHVHLSLARDGRNVFAGGPGPHGLTPEAEAFTAGILARLPALLAVGAPSVASYLRLLPSHWAGVYACWGWENREAALRLVTGSAAEAAESDRAANLEIKCFDLAANPYLLLAALLAAGSAGLDERPALPEPVQVNPDSLTGEERDRLGVTRLPTELAASVEAFAKEAAITDALGPVLTETLLALRRAEIDKYTNATPQEIIAATRWRY</sequence>
<dbReference type="InterPro" id="IPR036651">
    <property type="entry name" value="Gln_synt_N_sf"/>
</dbReference>
<accession>A0ABP9QZD4</accession>
<dbReference type="Proteomes" id="UP001428817">
    <property type="component" value="Unassembled WGS sequence"/>
</dbReference>
<feature type="domain" description="GS catalytic" evidence="5">
    <location>
        <begin position="119"/>
        <end position="459"/>
    </location>
</feature>
<keyword evidence="2" id="KW-0436">Ligase</keyword>
<dbReference type="PROSITE" id="PS51987">
    <property type="entry name" value="GS_CATALYTIC"/>
    <property type="match status" value="1"/>
</dbReference>
<keyword evidence="7" id="KW-1185">Reference proteome</keyword>
<evidence type="ECO:0000256" key="3">
    <source>
        <dbReference type="PROSITE-ProRule" id="PRU01331"/>
    </source>
</evidence>
<dbReference type="SMART" id="SM01230">
    <property type="entry name" value="Gln-synt_C"/>
    <property type="match status" value="1"/>
</dbReference>
<dbReference type="Pfam" id="PF00120">
    <property type="entry name" value="Gln-synt_C"/>
    <property type="match status" value="1"/>
</dbReference>
<evidence type="ECO:0000256" key="4">
    <source>
        <dbReference type="RuleBase" id="RU000384"/>
    </source>
</evidence>
<evidence type="ECO:0000313" key="6">
    <source>
        <dbReference type="EMBL" id="GAA5169583.1"/>
    </source>
</evidence>
<dbReference type="InterPro" id="IPR008146">
    <property type="entry name" value="Gln_synth_cat_dom"/>
</dbReference>
<organism evidence="6 7">
    <name type="scientific">Pseudonocardia eucalypti</name>
    <dbReference type="NCBI Taxonomy" id="648755"/>
    <lineage>
        <taxon>Bacteria</taxon>
        <taxon>Bacillati</taxon>
        <taxon>Actinomycetota</taxon>
        <taxon>Actinomycetes</taxon>
        <taxon>Pseudonocardiales</taxon>
        <taxon>Pseudonocardiaceae</taxon>
        <taxon>Pseudonocardia</taxon>
    </lineage>
</organism>
<dbReference type="SUPFAM" id="SSF55931">
    <property type="entry name" value="Glutamine synthetase/guanido kinase"/>
    <property type="match status" value="1"/>
</dbReference>
<dbReference type="PANTHER" id="PTHR43785:SF12">
    <property type="entry name" value="TYPE-1 GLUTAMINE SYNTHETASE 2"/>
    <property type="match status" value="1"/>
</dbReference>
<dbReference type="EMBL" id="BAABJP010000043">
    <property type="protein sequence ID" value="GAA5169583.1"/>
    <property type="molecule type" value="Genomic_DNA"/>
</dbReference>
<name>A0ABP9QZD4_9PSEU</name>
<dbReference type="InterPro" id="IPR014746">
    <property type="entry name" value="Gln_synth/guanido_kin_cat_dom"/>
</dbReference>
<dbReference type="PANTHER" id="PTHR43785">
    <property type="entry name" value="GAMMA-GLUTAMYLPUTRESCINE SYNTHETASE"/>
    <property type="match status" value="1"/>
</dbReference>
<reference evidence="7" key="1">
    <citation type="journal article" date="2019" name="Int. J. Syst. Evol. Microbiol.">
        <title>The Global Catalogue of Microorganisms (GCM) 10K type strain sequencing project: providing services to taxonomists for standard genome sequencing and annotation.</title>
        <authorList>
            <consortium name="The Broad Institute Genomics Platform"/>
            <consortium name="The Broad Institute Genome Sequencing Center for Infectious Disease"/>
            <person name="Wu L."/>
            <person name="Ma J."/>
        </authorList>
    </citation>
    <scope>NUCLEOTIDE SEQUENCE [LARGE SCALE GENOMIC DNA]</scope>
    <source>
        <strain evidence="7">JCM 18303</strain>
    </source>
</reference>
<comment type="caution">
    <text evidence="6">The sequence shown here is derived from an EMBL/GenBank/DDBJ whole genome shotgun (WGS) entry which is preliminary data.</text>
</comment>
<dbReference type="Gene3D" id="3.10.20.70">
    <property type="entry name" value="Glutamine synthetase, N-terminal domain"/>
    <property type="match status" value="1"/>
</dbReference>
<evidence type="ECO:0000256" key="2">
    <source>
        <dbReference type="ARBA" id="ARBA00022598"/>
    </source>
</evidence>
<dbReference type="Gene3D" id="3.30.590.10">
    <property type="entry name" value="Glutamine synthetase/guanido kinase, catalytic domain"/>
    <property type="match status" value="1"/>
</dbReference>
<gene>
    <name evidence="6" type="primary">glnA3</name>
    <name evidence="6" type="ORF">GCM10023321_65440</name>
</gene>
<evidence type="ECO:0000256" key="1">
    <source>
        <dbReference type="ARBA" id="ARBA00009897"/>
    </source>
</evidence>
<evidence type="ECO:0000313" key="7">
    <source>
        <dbReference type="Proteomes" id="UP001428817"/>
    </source>
</evidence>
<dbReference type="RefSeq" id="WP_185066293.1">
    <property type="nucleotide sequence ID" value="NZ_BAABJP010000043.1"/>
</dbReference>
<proteinExistence type="inferred from homology"/>
<evidence type="ECO:0000259" key="5">
    <source>
        <dbReference type="PROSITE" id="PS51987"/>
    </source>
</evidence>
<comment type="similarity">
    <text evidence="1 3 4">Belongs to the glutamine synthetase family.</text>
</comment>